<feature type="domain" description="Peptidase S9A N-terminal" evidence="11">
    <location>
        <begin position="123"/>
        <end position="385"/>
    </location>
</feature>
<protein>
    <recommendedName>
        <fullName evidence="7">Acyl-peptide hydrolase</fullName>
    </recommendedName>
    <alternativeName>
        <fullName evidence="6">Acylaminoacyl-peptidase</fullName>
    </alternativeName>
</protein>
<name>A0ABT5KQB4_9BURK</name>
<evidence type="ECO:0000256" key="6">
    <source>
        <dbReference type="ARBA" id="ARBA00032284"/>
    </source>
</evidence>
<dbReference type="InterPro" id="IPR023302">
    <property type="entry name" value="Pept_S9A_N"/>
</dbReference>
<dbReference type="InterPro" id="IPR002471">
    <property type="entry name" value="Pept_S9_AS"/>
</dbReference>
<dbReference type="RefSeq" id="WP_273595175.1">
    <property type="nucleotide sequence ID" value="NZ_JAQQXS010000002.1"/>
</dbReference>
<dbReference type="PANTHER" id="PTHR42776:SF27">
    <property type="entry name" value="DIPEPTIDYL PEPTIDASE FAMILY MEMBER 6"/>
    <property type="match status" value="1"/>
</dbReference>
<gene>
    <name evidence="12" type="ORF">PRZ01_02485</name>
</gene>
<evidence type="ECO:0000259" key="11">
    <source>
        <dbReference type="Pfam" id="PF02897"/>
    </source>
</evidence>
<evidence type="ECO:0000256" key="2">
    <source>
        <dbReference type="ARBA" id="ARBA00022670"/>
    </source>
</evidence>
<keyword evidence="5" id="KW-0007">Acetylation</keyword>
<dbReference type="Proteomes" id="UP001219862">
    <property type="component" value="Unassembled WGS sequence"/>
</dbReference>
<dbReference type="SUPFAM" id="SSF53474">
    <property type="entry name" value="alpha/beta-Hydrolases"/>
    <property type="match status" value="1"/>
</dbReference>
<dbReference type="SUPFAM" id="SSF50993">
    <property type="entry name" value="Peptidase/esterase 'gauge' domain"/>
    <property type="match status" value="1"/>
</dbReference>
<evidence type="ECO:0000256" key="8">
    <source>
        <dbReference type="ARBA" id="ARBA00045885"/>
    </source>
</evidence>
<dbReference type="Pfam" id="PF07676">
    <property type="entry name" value="PD40"/>
    <property type="match status" value="1"/>
</dbReference>
<dbReference type="PRINTS" id="PR00862">
    <property type="entry name" value="PROLIGOPTASE"/>
</dbReference>
<keyword evidence="2" id="KW-0645">Protease</keyword>
<reference evidence="12 13" key="1">
    <citation type="submission" date="2022-10" db="EMBL/GenBank/DDBJ databases">
        <title>paucibacter sp. hw8 Genome sequencing.</title>
        <authorList>
            <person name="Park S."/>
        </authorList>
    </citation>
    <scope>NUCLEOTIDE SEQUENCE [LARGE SCALE GENOMIC DNA]</scope>
    <source>
        <strain evidence="13">hw8</strain>
    </source>
</reference>
<evidence type="ECO:0000313" key="13">
    <source>
        <dbReference type="Proteomes" id="UP001219862"/>
    </source>
</evidence>
<sequence length="668" mass="73501">MTMTSTHFSQRLLPRLLIVAGVFAAGASGSAQAADTPSPAGSVATQAARPSLQSAHVKRYAIEQFMATTSIMGASFSADEKRILFSSNASGIFNVYSQDIAGGAPQALTHSTTDSHYAVSYFPKDDRVLFTRDKGGDEQNHLLVRQLDGSEQDLTPGEKLKAGFEGWTPDGSAFYVSSNERDPKFFDLYRFDANTYARTLIYKNESGYDLSGISPDGRWIALDKVNTTADSDVYLWDTQTQQLKHLTPHQGVASHRAASFTPDSTGLILQSNADAEFDRLLQYDLASGKLQELEKADWDIAFTFFSLDGRYRVSGINADASTQIRLTERVNGRERPLALPQLPGGEIRGVKFSRSAAKMAFYLNGDRSPNNLFVYDMATRKVSQLTHSLSKDIDPADLVDARVVRFKSFDGMVIPSVYYQPREASAAHKVPAVLLVHGGPGGQTTRGYSALAQYLANHGYAVLGINNRGSSGYGKSFFTADDGKHGREPLWDCVEAKTYLASLGVIDPERIGIMGGSYGGYMTLAALAFRPEAFKVGVDIFGVSNWLRTLESIPPYWESYRLALYQEIGDPVKDREHLIATSPLFHAKEIRRPLMVIQGANDPRVIKPESDEIVEAVKKNGVPVEYLVFDDEGHGFSKKKNQIEANRRILEFLDHYLRPGVGAEPAAR</sequence>
<evidence type="ECO:0000313" key="12">
    <source>
        <dbReference type="EMBL" id="MDC8784056.1"/>
    </source>
</evidence>
<feature type="domain" description="Peptidase S9 prolyl oligopeptidase catalytic" evidence="10">
    <location>
        <begin position="449"/>
        <end position="658"/>
    </location>
</feature>
<keyword evidence="9" id="KW-0732">Signal</keyword>
<comment type="function">
    <text evidence="8">This enzyme catalyzes the hydrolysis of the N-terminal peptide bond of an N-acetylated peptide to generate an N-acetylated amino acid and a peptide with a free N-terminus. It preferentially cleaves off Ac-Ala, Ac-Met and Ac-Ser. Also, involved in the degradation of oxidized and glycated proteins.</text>
</comment>
<evidence type="ECO:0000256" key="4">
    <source>
        <dbReference type="ARBA" id="ARBA00022825"/>
    </source>
</evidence>
<dbReference type="PROSITE" id="PS00708">
    <property type="entry name" value="PRO_ENDOPEP_SER"/>
    <property type="match status" value="1"/>
</dbReference>
<keyword evidence="13" id="KW-1185">Reference proteome</keyword>
<feature type="signal peptide" evidence="9">
    <location>
        <begin position="1"/>
        <end position="33"/>
    </location>
</feature>
<dbReference type="InterPro" id="IPR002470">
    <property type="entry name" value="Peptidase_S9A"/>
</dbReference>
<keyword evidence="3" id="KW-0378">Hydrolase</keyword>
<dbReference type="InterPro" id="IPR011042">
    <property type="entry name" value="6-blade_b-propeller_TolB-like"/>
</dbReference>
<proteinExistence type="inferred from homology"/>
<evidence type="ECO:0000256" key="5">
    <source>
        <dbReference type="ARBA" id="ARBA00022990"/>
    </source>
</evidence>
<dbReference type="InterPro" id="IPR011659">
    <property type="entry name" value="WD40"/>
</dbReference>
<feature type="chain" id="PRO_5047491560" description="Acyl-peptide hydrolase" evidence="9">
    <location>
        <begin position="34"/>
        <end position="668"/>
    </location>
</feature>
<evidence type="ECO:0000256" key="7">
    <source>
        <dbReference type="ARBA" id="ARBA00032596"/>
    </source>
</evidence>
<accession>A0ABT5KQB4</accession>
<evidence type="ECO:0000256" key="1">
    <source>
        <dbReference type="ARBA" id="ARBA00005228"/>
    </source>
</evidence>
<dbReference type="InterPro" id="IPR029058">
    <property type="entry name" value="AB_hydrolase_fold"/>
</dbReference>
<evidence type="ECO:0000259" key="10">
    <source>
        <dbReference type="Pfam" id="PF00326"/>
    </source>
</evidence>
<dbReference type="Pfam" id="PF02897">
    <property type="entry name" value="Peptidase_S9_N"/>
    <property type="match status" value="1"/>
</dbReference>
<comment type="similarity">
    <text evidence="1">Belongs to the peptidase S9A family.</text>
</comment>
<dbReference type="Gene3D" id="2.120.10.30">
    <property type="entry name" value="TolB, C-terminal domain"/>
    <property type="match status" value="2"/>
</dbReference>
<dbReference type="InterPro" id="IPR001375">
    <property type="entry name" value="Peptidase_S9_cat"/>
</dbReference>
<dbReference type="Pfam" id="PF00326">
    <property type="entry name" value="Peptidase_S9"/>
    <property type="match status" value="1"/>
</dbReference>
<evidence type="ECO:0000256" key="3">
    <source>
        <dbReference type="ARBA" id="ARBA00022801"/>
    </source>
</evidence>
<comment type="caution">
    <text evidence="12">The sequence shown here is derived from an EMBL/GenBank/DDBJ whole genome shotgun (WGS) entry which is preliminary data.</text>
</comment>
<organism evidence="12 13">
    <name type="scientific">Roseateles koreensis</name>
    <dbReference type="NCBI Taxonomy" id="2987526"/>
    <lineage>
        <taxon>Bacteria</taxon>
        <taxon>Pseudomonadati</taxon>
        <taxon>Pseudomonadota</taxon>
        <taxon>Betaproteobacteria</taxon>
        <taxon>Burkholderiales</taxon>
        <taxon>Sphaerotilaceae</taxon>
        <taxon>Roseateles</taxon>
    </lineage>
</organism>
<evidence type="ECO:0000256" key="9">
    <source>
        <dbReference type="SAM" id="SignalP"/>
    </source>
</evidence>
<keyword evidence="4" id="KW-0720">Serine protease</keyword>
<dbReference type="Gene3D" id="3.40.50.1820">
    <property type="entry name" value="alpha/beta hydrolase"/>
    <property type="match status" value="1"/>
</dbReference>
<dbReference type="EMBL" id="JAQQXS010000002">
    <property type="protein sequence ID" value="MDC8784056.1"/>
    <property type="molecule type" value="Genomic_DNA"/>
</dbReference>
<dbReference type="PANTHER" id="PTHR42776">
    <property type="entry name" value="SERINE PEPTIDASE S9 FAMILY MEMBER"/>
    <property type="match status" value="1"/>
</dbReference>